<evidence type="ECO:0000259" key="2">
    <source>
        <dbReference type="Pfam" id="PF20150"/>
    </source>
</evidence>
<organism evidence="3 4">
    <name type="scientific">Diaporthe vaccinii</name>
    <dbReference type="NCBI Taxonomy" id="105482"/>
    <lineage>
        <taxon>Eukaryota</taxon>
        <taxon>Fungi</taxon>
        <taxon>Dikarya</taxon>
        <taxon>Ascomycota</taxon>
        <taxon>Pezizomycotina</taxon>
        <taxon>Sordariomycetes</taxon>
        <taxon>Sordariomycetidae</taxon>
        <taxon>Diaporthales</taxon>
        <taxon>Diaporthaceae</taxon>
        <taxon>Diaporthe</taxon>
        <taxon>Diaporthe eres species complex</taxon>
    </lineage>
</organism>
<dbReference type="InterPro" id="IPR045518">
    <property type="entry name" value="2EXR"/>
</dbReference>
<comment type="caution">
    <text evidence="3">The sequence shown here is derived from an EMBL/GenBank/DDBJ whole genome shotgun (WGS) entry which is preliminary data.</text>
</comment>
<dbReference type="Pfam" id="PF20150">
    <property type="entry name" value="2EXR"/>
    <property type="match status" value="1"/>
</dbReference>
<feature type="domain" description="2EXR" evidence="2">
    <location>
        <begin position="50"/>
        <end position="129"/>
    </location>
</feature>
<keyword evidence="4" id="KW-1185">Reference proteome</keyword>
<dbReference type="PANTHER" id="PTHR35910">
    <property type="entry name" value="2EXR DOMAIN-CONTAINING PROTEIN"/>
    <property type="match status" value="1"/>
</dbReference>
<proteinExistence type="predicted"/>
<protein>
    <recommendedName>
        <fullName evidence="2">2EXR domain-containing protein</fullName>
    </recommendedName>
</protein>
<dbReference type="EMBL" id="JBAWTH010000001">
    <property type="protein sequence ID" value="KAL2293615.1"/>
    <property type="molecule type" value="Genomic_DNA"/>
</dbReference>
<dbReference type="Proteomes" id="UP001600888">
    <property type="component" value="Unassembled WGS sequence"/>
</dbReference>
<gene>
    <name evidence="3" type="ORF">FJTKL_05467</name>
</gene>
<reference evidence="3 4" key="1">
    <citation type="submission" date="2024-03" db="EMBL/GenBank/DDBJ databases">
        <title>A high-quality draft genome sequence of Diaporthe vaccinii, a causative agent of upright dieback and viscid rot disease in cranberry plants.</title>
        <authorList>
            <person name="Sarrasin M."/>
            <person name="Lang B.F."/>
            <person name="Burger G."/>
        </authorList>
    </citation>
    <scope>NUCLEOTIDE SEQUENCE [LARGE SCALE GENOMIC DNA]</scope>
    <source>
        <strain evidence="3 4">IS7</strain>
    </source>
</reference>
<sequence length="315" mass="36320">MVRTRKKDYTEEVMQREHQQTAQPTRGETVGKAGTPKADHIGRRNSSMVFSSFQQLPCELRLMVWKAAMTPRLVAVIPRPRSKSHDEARNRTNREISLLRGIPALLAVNQESRYLALRHYTWRFTIDITIATTGRGWVGHEHRRARVVMSPDDTLGLFRCESLWGVWISRFDVKVANDKASPWRTHESTDAPHRGFKKVAILGDAVKSNLHIVRALNVTLWDLDSILHAESAEMRTARSPHTKNKILVESARMTTRFPILVGWFLQDIYRRVLDRNGQTLDVLVYKLAEGDKGAEEWENFLRMLSKPPLDARYYP</sequence>
<evidence type="ECO:0000313" key="4">
    <source>
        <dbReference type="Proteomes" id="UP001600888"/>
    </source>
</evidence>
<accession>A0ABR4FFY6</accession>
<feature type="region of interest" description="Disordered" evidence="1">
    <location>
        <begin position="1"/>
        <end position="43"/>
    </location>
</feature>
<name>A0ABR4FFY6_9PEZI</name>
<dbReference type="PANTHER" id="PTHR35910:SF6">
    <property type="entry name" value="2EXR DOMAIN-CONTAINING PROTEIN"/>
    <property type="match status" value="1"/>
</dbReference>
<feature type="compositionally biased region" description="Basic and acidic residues" evidence="1">
    <location>
        <begin position="7"/>
        <end position="19"/>
    </location>
</feature>
<evidence type="ECO:0000256" key="1">
    <source>
        <dbReference type="SAM" id="MobiDB-lite"/>
    </source>
</evidence>
<evidence type="ECO:0000313" key="3">
    <source>
        <dbReference type="EMBL" id="KAL2293615.1"/>
    </source>
</evidence>